<dbReference type="PANTHER" id="PTHR30586:SF0">
    <property type="entry name" value="ION-TRANSLOCATING OXIDOREDUCTASE COMPLEX SUBUNIT E"/>
    <property type="match status" value="1"/>
</dbReference>
<reference evidence="9 10" key="1">
    <citation type="submission" date="2018-01" db="EMBL/GenBank/DDBJ databases">
        <title>Metagenomic assembled genomes from two thermal pools in the Uzon Caldera, Kamchatka, Russia.</title>
        <authorList>
            <person name="Wilkins L."/>
            <person name="Ettinger C."/>
        </authorList>
    </citation>
    <scope>NUCLEOTIDE SEQUENCE [LARGE SCALE GENOMIC DNA]</scope>
    <source>
        <strain evidence="9">ZAV-05</strain>
    </source>
</reference>
<evidence type="ECO:0000256" key="2">
    <source>
        <dbReference type="ARBA" id="ARBA00022448"/>
    </source>
</evidence>
<dbReference type="GO" id="GO:0005886">
    <property type="term" value="C:plasma membrane"/>
    <property type="evidence" value="ECO:0007669"/>
    <property type="project" value="UniProtKB-SubCell"/>
</dbReference>
<evidence type="ECO:0000256" key="5">
    <source>
        <dbReference type="ARBA" id="ARBA00022982"/>
    </source>
</evidence>
<dbReference type="AlphaFoldDB" id="A0A2J6WRG9"/>
<keyword evidence="4 8" id="KW-1278">Translocase</keyword>
<dbReference type="GO" id="GO:0012505">
    <property type="term" value="C:endomembrane system"/>
    <property type="evidence" value="ECO:0007669"/>
    <property type="project" value="UniProtKB-SubCell"/>
</dbReference>
<dbReference type="GO" id="GO:0022900">
    <property type="term" value="P:electron transport chain"/>
    <property type="evidence" value="ECO:0007669"/>
    <property type="project" value="UniProtKB-UniRule"/>
</dbReference>
<comment type="similarity">
    <text evidence="8">Belongs to the NqrDE/RnfAE family.</text>
</comment>
<name>A0A2J6WRG9_9BACT</name>
<evidence type="ECO:0000256" key="3">
    <source>
        <dbReference type="ARBA" id="ARBA00022692"/>
    </source>
</evidence>
<evidence type="ECO:0000256" key="1">
    <source>
        <dbReference type="ARBA" id="ARBA00004127"/>
    </source>
</evidence>
<dbReference type="NCBIfam" id="NF009070">
    <property type="entry name" value="PRK12405.1"/>
    <property type="match status" value="1"/>
</dbReference>
<feature type="transmembrane region" description="Helical" evidence="8">
    <location>
        <begin position="95"/>
        <end position="113"/>
    </location>
</feature>
<comment type="function">
    <text evidence="8">Part of a membrane-bound complex that couples electron transfer with translocation of ions across the membrane.</text>
</comment>
<sequence>MRFSPFIDGLWKNNGVFKQVLGTCPTLAVTTSVKNGLGMGLATTFVLICSNAVISMIKNIVPSKVRIPVFIVIIASFVTIVDLIMNAYLHDLHKVLGLFIPLIVVNCIILGRAESFASKNSVFSSILDGFGIGLGFTLALTILGSLREILGNGSIIGINIFGGSYSPAIVMILPPGAFIGLGFIMFMIAYFEKRKKN</sequence>
<evidence type="ECO:0000313" key="10">
    <source>
        <dbReference type="Proteomes" id="UP000242881"/>
    </source>
</evidence>
<dbReference type="PANTHER" id="PTHR30586">
    <property type="entry name" value="ELECTRON TRANSPORT COMPLEX PROTEIN RNFE"/>
    <property type="match status" value="1"/>
</dbReference>
<comment type="subunit">
    <text evidence="8">The complex is composed of six subunits: RnfA, RnfB, RnfC, RnfD, RnfE and RnfG.</text>
</comment>
<keyword evidence="3 8" id="KW-0812">Transmembrane</keyword>
<accession>A0A2J6WRG9</accession>
<keyword evidence="6 8" id="KW-1133">Transmembrane helix</keyword>
<dbReference type="InterPro" id="IPR003667">
    <property type="entry name" value="NqrDE/RnfAE"/>
</dbReference>
<proteinExistence type="inferred from homology"/>
<evidence type="ECO:0000256" key="8">
    <source>
        <dbReference type="HAMAP-Rule" id="MF_00478"/>
    </source>
</evidence>
<feature type="transmembrane region" description="Helical" evidence="8">
    <location>
        <begin position="166"/>
        <end position="191"/>
    </location>
</feature>
<evidence type="ECO:0000256" key="6">
    <source>
        <dbReference type="ARBA" id="ARBA00022989"/>
    </source>
</evidence>
<evidence type="ECO:0000256" key="7">
    <source>
        <dbReference type="ARBA" id="ARBA00023136"/>
    </source>
</evidence>
<dbReference type="PIRSF" id="PIRSF006102">
    <property type="entry name" value="NQR_DE"/>
    <property type="match status" value="1"/>
</dbReference>
<dbReference type="EMBL" id="PNIN01000006">
    <property type="protein sequence ID" value="PMP72983.1"/>
    <property type="molecule type" value="Genomic_DNA"/>
</dbReference>
<keyword evidence="5 8" id="KW-0249">Electron transport</keyword>
<protein>
    <recommendedName>
        <fullName evidence="8">Ion-translocating oxidoreductase complex subunit E</fullName>
        <ecNumber evidence="8">7.-.-.-</ecNumber>
    </recommendedName>
    <alternativeName>
        <fullName evidence="8">Rnf electron transport complex subunit E</fullName>
    </alternativeName>
</protein>
<gene>
    <name evidence="8" type="primary">rnfE</name>
    <name evidence="9" type="ORF">C0187_00395</name>
</gene>
<comment type="caution">
    <text evidence="9">The sequence shown here is derived from an EMBL/GenBank/DDBJ whole genome shotgun (WGS) entry which is preliminary data.</text>
</comment>
<feature type="transmembrane region" description="Helical" evidence="8">
    <location>
        <begin position="69"/>
        <end position="89"/>
    </location>
</feature>
<evidence type="ECO:0000313" key="9">
    <source>
        <dbReference type="EMBL" id="PMP72983.1"/>
    </source>
</evidence>
<evidence type="ECO:0000256" key="4">
    <source>
        <dbReference type="ARBA" id="ARBA00022967"/>
    </source>
</evidence>
<dbReference type="HAMAP" id="MF_00478">
    <property type="entry name" value="RsxE_RnfE"/>
    <property type="match status" value="1"/>
</dbReference>
<keyword evidence="7 8" id="KW-0472">Membrane</keyword>
<dbReference type="Proteomes" id="UP000242881">
    <property type="component" value="Unassembled WGS sequence"/>
</dbReference>
<dbReference type="EC" id="7.-.-.-" evidence="8"/>
<keyword evidence="2 8" id="KW-0813">Transport</keyword>
<feature type="transmembrane region" description="Helical" evidence="8">
    <location>
        <begin position="37"/>
        <end position="57"/>
    </location>
</feature>
<dbReference type="NCBIfam" id="TIGR01948">
    <property type="entry name" value="rnfE"/>
    <property type="match status" value="1"/>
</dbReference>
<organism evidence="9 10">
    <name type="scientific">Calditerrivibrio nitroreducens</name>
    <dbReference type="NCBI Taxonomy" id="477976"/>
    <lineage>
        <taxon>Bacteria</taxon>
        <taxon>Pseudomonadati</taxon>
        <taxon>Deferribacterota</taxon>
        <taxon>Deferribacteres</taxon>
        <taxon>Deferribacterales</taxon>
        <taxon>Calditerrivibrionaceae</taxon>
    </lineage>
</organism>
<comment type="subcellular location">
    <subcellularLocation>
        <location evidence="8">Cell membrane</location>
        <topology evidence="8">Multi-pass membrane protein</topology>
    </subcellularLocation>
    <subcellularLocation>
        <location evidence="1">Endomembrane system</location>
        <topology evidence="1">Multi-pass membrane protein</topology>
    </subcellularLocation>
</comment>
<dbReference type="Pfam" id="PF02508">
    <property type="entry name" value="Rnf-Nqr"/>
    <property type="match status" value="1"/>
</dbReference>
<keyword evidence="8" id="KW-1003">Cell membrane</keyword>
<dbReference type="InterPro" id="IPR010968">
    <property type="entry name" value="RnfE"/>
</dbReference>
<feature type="transmembrane region" description="Helical" evidence="8">
    <location>
        <begin position="125"/>
        <end position="146"/>
    </location>
</feature>
<dbReference type="RefSeq" id="WP_424606051.1">
    <property type="nucleotide sequence ID" value="NZ_JBNAVA010000010.1"/>
</dbReference>